<organism evidence="4 5">
    <name type="scientific">Mammaliicoccus vitulinus</name>
    <dbReference type="NCBI Taxonomy" id="71237"/>
    <lineage>
        <taxon>Bacteria</taxon>
        <taxon>Bacillati</taxon>
        <taxon>Bacillota</taxon>
        <taxon>Bacilli</taxon>
        <taxon>Bacillales</taxon>
        <taxon>Staphylococcaceae</taxon>
        <taxon>Mammaliicoccus</taxon>
    </lineage>
</organism>
<dbReference type="Proteomes" id="UP000241209">
    <property type="component" value="Unassembled WGS sequence"/>
</dbReference>
<dbReference type="Pfam" id="PF08338">
    <property type="entry name" value="DUF1731"/>
    <property type="match status" value="1"/>
</dbReference>
<evidence type="ECO:0000313" key="5">
    <source>
        <dbReference type="Proteomes" id="UP000241209"/>
    </source>
</evidence>
<dbReference type="PANTHER" id="PTHR11092">
    <property type="entry name" value="SUGAR NUCLEOTIDE EPIMERASE RELATED"/>
    <property type="match status" value="1"/>
</dbReference>
<dbReference type="RefSeq" id="WP_107556470.1">
    <property type="nucleotide sequence ID" value="NZ_JABUYR010000002.1"/>
</dbReference>
<dbReference type="InterPro" id="IPR010099">
    <property type="entry name" value="SDR39U1"/>
</dbReference>
<dbReference type="InterPro" id="IPR036291">
    <property type="entry name" value="NAD(P)-bd_dom_sf"/>
</dbReference>
<feature type="domain" description="DUF1731" evidence="3">
    <location>
        <begin position="250"/>
        <end position="296"/>
    </location>
</feature>
<gene>
    <name evidence="4" type="ORF">BU072_00135</name>
</gene>
<name>A0A2T4PX12_9STAP</name>
<dbReference type="InterPro" id="IPR001509">
    <property type="entry name" value="Epimerase_deHydtase"/>
</dbReference>
<dbReference type="AlphaFoldDB" id="A0A2T4PX12"/>
<evidence type="ECO:0000259" key="3">
    <source>
        <dbReference type="Pfam" id="PF08338"/>
    </source>
</evidence>
<dbReference type="PANTHER" id="PTHR11092:SF0">
    <property type="entry name" value="EPIMERASE FAMILY PROTEIN SDR39U1"/>
    <property type="match status" value="1"/>
</dbReference>
<dbReference type="Gene3D" id="3.40.50.720">
    <property type="entry name" value="NAD(P)-binding Rossmann-like Domain"/>
    <property type="match status" value="1"/>
</dbReference>
<dbReference type="STRING" id="1167632.GCA_000286335_02071"/>
<accession>A0A2T4PX12</accession>
<dbReference type="SUPFAM" id="SSF51735">
    <property type="entry name" value="NAD(P)-binding Rossmann-fold domains"/>
    <property type="match status" value="1"/>
</dbReference>
<evidence type="ECO:0000313" key="4">
    <source>
        <dbReference type="EMBL" id="PTI31044.1"/>
    </source>
</evidence>
<comment type="similarity">
    <text evidence="1">Belongs to the NAD(P)-dependent epimerase/dehydratase family. SDR39U1 subfamily.</text>
</comment>
<dbReference type="CDD" id="cd05242">
    <property type="entry name" value="SDR_a8"/>
    <property type="match status" value="1"/>
</dbReference>
<comment type="caution">
    <text evidence="4">The sequence shown here is derived from an EMBL/GenBank/DDBJ whole genome shotgun (WGS) entry which is preliminary data.</text>
</comment>
<feature type="domain" description="NAD-dependent epimerase/dehydratase" evidence="2">
    <location>
        <begin position="4"/>
        <end position="128"/>
    </location>
</feature>
<proteinExistence type="inferred from homology"/>
<dbReference type="NCBIfam" id="TIGR01777">
    <property type="entry name" value="yfcH"/>
    <property type="match status" value="1"/>
</dbReference>
<protein>
    <submittedName>
        <fullName evidence="4">TIGR01777 family protein</fullName>
    </submittedName>
</protein>
<dbReference type="EMBL" id="PZFK01000001">
    <property type="protein sequence ID" value="PTI31044.1"/>
    <property type="molecule type" value="Genomic_DNA"/>
</dbReference>
<sequence length="298" mass="33969">MKKILMTGGTGLVGTELVEHYLNNDSEIYILTRSDRSSDEPLIHYINWSEDNWEQDLPQIDIVINLAGASLNERWTEEHKAAIMNSRIESTNRLYHYFEKQNYAPKVLFNASAVGYYPPSKVVSYDEDDQFLSHDFLSTVVERWEQTALLFDKLGTRVLLGRFGVILSDKGGALPTMVKPYQFFIGGPLGSGKQWMSWIHMEDLIKSITTLIDHEAFKGVYNLCSPHPVQQNDLGRSIGKAIHRPHLISAPKFALRLILGEQSTIILDVQKVFPKKLLEQGFEFEFPNIDDAINNLLK</sequence>
<evidence type="ECO:0000259" key="2">
    <source>
        <dbReference type="Pfam" id="PF01370"/>
    </source>
</evidence>
<reference evidence="4 5" key="1">
    <citation type="journal article" date="2016" name="Front. Microbiol.">
        <title>Comprehensive Phylogenetic Analysis of Bovine Non-aureus Staphylococci Species Based on Whole-Genome Sequencing.</title>
        <authorList>
            <person name="Naushad S."/>
            <person name="Barkema H.W."/>
            <person name="Luby C."/>
            <person name="Condas L.A."/>
            <person name="Nobrega D.B."/>
            <person name="Carson D.A."/>
            <person name="De Buck J."/>
        </authorList>
    </citation>
    <scope>NUCLEOTIDE SEQUENCE [LARGE SCALE GENOMIC DNA]</scope>
    <source>
        <strain evidence="4 5">SNUC 2204</strain>
    </source>
</reference>
<evidence type="ECO:0000256" key="1">
    <source>
        <dbReference type="ARBA" id="ARBA00009353"/>
    </source>
</evidence>
<dbReference type="InterPro" id="IPR013549">
    <property type="entry name" value="DUF1731"/>
</dbReference>
<dbReference type="Pfam" id="PF01370">
    <property type="entry name" value="Epimerase"/>
    <property type="match status" value="1"/>
</dbReference>